<organism evidence="3 4">
    <name type="scientific">Pleurotus eryngii</name>
    <name type="common">Boletus of the steppes</name>
    <dbReference type="NCBI Taxonomy" id="5323"/>
    <lineage>
        <taxon>Eukaryota</taxon>
        <taxon>Fungi</taxon>
        <taxon>Dikarya</taxon>
        <taxon>Basidiomycota</taxon>
        <taxon>Agaricomycotina</taxon>
        <taxon>Agaricomycetes</taxon>
        <taxon>Agaricomycetidae</taxon>
        <taxon>Agaricales</taxon>
        <taxon>Pleurotineae</taxon>
        <taxon>Pleurotaceae</taxon>
        <taxon>Pleurotus</taxon>
    </lineage>
</organism>
<feature type="compositionally biased region" description="Acidic residues" evidence="1">
    <location>
        <begin position="545"/>
        <end position="557"/>
    </location>
</feature>
<feature type="domain" description="CxC5 like cysteine cluster associated with KDZ" evidence="2">
    <location>
        <begin position="75"/>
        <end position="197"/>
    </location>
</feature>
<comment type="caution">
    <text evidence="3">The sequence shown here is derived from an EMBL/GenBank/DDBJ whole genome shotgun (WGS) entry which is preliminary data.</text>
</comment>
<gene>
    <name evidence="3" type="ORF">BDN71DRAFT_1505388</name>
</gene>
<dbReference type="EMBL" id="MU154548">
    <property type="protein sequence ID" value="KAF9496940.1"/>
    <property type="molecule type" value="Genomic_DNA"/>
</dbReference>
<protein>
    <recommendedName>
        <fullName evidence="2">CxC5 like cysteine cluster associated with KDZ domain-containing protein</fullName>
    </recommendedName>
</protein>
<dbReference type="Pfam" id="PF18718">
    <property type="entry name" value="CxC5"/>
    <property type="match status" value="1"/>
</dbReference>
<dbReference type="InterPro" id="IPR041539">
    <property type="entry name" value="CxC5"/>
</dbReference>
<sequence>MAALVRAVKAKLSDNNFASLFNRDDTQALQTSQQHITMAGKKLSRFSLSLSLASHTSIGVLKCKLRPISTTSVQPIILITPMDMACPTLTCNKHSLTQELCERDTSQVTLLQGGQYFENVPVLAGCCSICRTLYWADYERFTQDNSDDVCLYLNDAKYLKVGKSVWVDRLVSRAIVNANYSFHTSTAAITEFWHFSFVQPSGVTFKLSCRQVWKAFVAESIHHMASIDNREIVFESNLSINALVAAVYAELGDGGIVRSAVGHSCDECCHAFKDVADVIPRQPDDPAAVVGHDENHVVPDYEGPALDPDAMEVDNNPAAVVQPAGPVGLGNIAADEERQPWLPCAGEEEALEHDDLEEQENEEVSGTKYNNYFSAPRFYCVETLCASCEVVIAWRKFAKAEGVAKILRFLEDIYLNIHSRPSYIAIDKGYALLKHIVKQGHWPAWEPTTQIITWCNPAPLNGDAPNLVVVANDKQGNPYYKRAFNTQACEQLNAWIGGFQTVLNWMTVNNFDFTMHVLLFLHTEHVIAKQEEGQRKQAAGIVVAESEDEGESKDEED</sequence>
<evidence type="ECO:0000313" key="3">
    <source>
        <dbReference type="EMBL" id="KAF9496940.1"/>
    </source>
</evidence>
<accession>A0A9P5ZZG0</accession>
<evidence type="ECO:0000259" key="2">
    <source>
        <dbReference type="Pfam" id="PF18718"/>
    </source>
</evidence>
<dbReference type="OrthoDB" id="2527272at2759"/>
<keyword evidence="4" id="KW-1185">Reference proteome</keyword>
<dbReference type="Proteomes" id="UP000807025">
    <property type="component" value="Unassembled WGS sequence"/>
</dbReference>
<proteinExistence type="predicted"/>
<evidence type="ECO:0000256" key="1">
    <source>
        <dbReference type="SAM" id="MobiDB-lite"/>
    </source>
</evidence>
<name>A0A9P5ZZG0_PLEER</name>
<reference evidence="3" key="1">
    <citation type="submission" date="2020-11" db="EMBL/GenBank/DDBJ databases">
        <authorList>
            <consortium name="DOE Joint Genome Institute"/>
            <person name="Ahrendt S."/>
            <person name="Riley R."/>
            <person name="Andreopoulos W."/>
            <person name="Labutti K."/>
            <person name="Pangilinan J."/>
            <person name="Ruiz-Duenas F.J."/>
            <person name="Barrasa J.M."/>
            <person name="Sanchez-Garcia M."/>
            <person name="Camarero S."/>
            <person name="Miyauchi S."/>
            <person name="Serrano A."/>
            <person name="Linde D."/>
            <person name="Babiker R."/>
            <person name="Drula E."/>
            <person name="Ayuso-Fernandez I."/>
            <person name="Pacheco R."/>
            <person name="Padilla G."/>
            <person name="Ferreira P."/>
            <person name="Barriuso J."/>
            <person name="Kellner H."/>
            <person name="Castanera R."/>
            <person name="Alfaro M."/>
            <person name="Ramirez L."/>
            <person name="Pisabarro A.G."/>
            <person name="Kuo A."/>
            <person name="Tritt A."/>
            <person name="Lipzen A."/>
            <person name="He G."/>
            <person name="Yan M."/>
            <person name="Ng V."/>
            <person name="Cullen D."/>
            <person name="Martin F."/>
            <person name="Rosso M.-N."/>
            <person name="Henrissat B."/>
            <person name="Hibbett D."/>
            <person name="Martinez A.T."/>
            <person name="Grigoriev I.V."/>
        </authorList>
    </citation>
    <scope>NUCLEOTIDE SEQUENCE</scope>
    <source>
        <strain evidence="3">ATCC 90797</strain>
    </source>
</reference>
<evidence type="ECO:0000313" key="4">
    <source>
        <dbReference type="Proteomes" id="UP000807025"/>
    </source>
</evidence>
<feature type="region of interest" description="Disordered" evidence="1">
    <location>
        <begin position="533"/>
        <end position="557"/>
    </location>
</feature>
<dbReference type="AlphaFoldDB" id="A0A9P5ZZG0"/>